<dbReference type="GO" id="GO:0005886">
    <property type="term" value="C:plasma membrane"/>
    <property type="evidence" value="ECO:0007669"/>
    <property type="project" value="UniProtKB-SubCell"/>
</dbReference>
<comment type="subcellular location">
    <subcellularLocation>
        <location evidence="1">Cell membrane</location>
        <topology evidence="1">Multi-pass membrane protein</topology>
    </subcellularLocation>
</comment>
<dbReference type="PATRIC" id="fig|1286106.3.peg.2595"/>
<feature type="transmembrane region" description="Helical" evidence="8">
    <location>
        <begin position="167"/>
        <end position="188"/>
    </location>
</feature>
<dbReference type="Proteomes" id="UP000012019">
    <property type="component" value="Unassembled WGS sequence"/>
</dbReference>
<feature type="transmembrane region" description="Helical" evidence="8">
    <location>
        <begin position="44"/>
        <end position="62"/>
    </location>
</feature>
<evidence type="ECO:0000256" key="6">
    <source>
        <dbReference type="ARBA" id="ARBA00022989"/>
    </source>
</evidence>
<feature type="transmembrane region" description="Helical" evidence="8">
    <location>
        <begin position="236"/>
        <end position="257"/>
    </location>
</feature>
<name>M7NXL8_9GAMM</name>
<comment type="caution">
    <text evidence="9">The sequence shown here is derived from an EMBL/GenBank/DDBJ whole genome shotgun (WGS) entry which is preliminary data.</text>
</comment>
<dbReference type="InterPro" id="IPR004706">
    <property type="entry name" value="Arsenical-R_Acr3"/>
</dbReference>
<evidence type="ECO:0000256" key="2">
    <source>
        <dbReference type="ARBA" id="ARBA00010110"/>
    </source>
</evidence>
<feature type="transmembrane region" description="Helical" evidence="8">
    <location>
        <begin position="136"/>
        <end position="155"/>
    </location>
</feature>
<evidence type="ECO:0000256" key="5">
    <source>
        <dbReference type="ARBA" id="ARBA00022692"/>
    </source>
</evidence>
<proteinExistence type="inferred from homology"/>
<gene>
    <name evidence="9" type="ORF">MPL1_13008</name>
</gene>
<protein>
    <submittedName>
        <fullName evidence="9">Cysteinyl-tRNA synthetase</fullName>
    </submittedName>
</protein>
<organism evidence="9 10">
    <name type="scientific">Methylophaga lonarensis MPL</name>
    <dbReference type="NCBI Taxonomy" id="1286106"/>
    <lineage>
        <taxon>Bacteria</taxon>
        <taxon>Pseudomonadati</taxon>
        <taxon>Pseudomonadota</taxon>
        <taxon>Gammaproteobacteria</taxon>
        <taxon>Thiotrichales</taxon>
        <taxon>Piscirickettsiaceae</taxon>
        <taxon>Methylophaga</taxon>
    </lineage>
</organism>
<feature type="transmembrane region" description="Helical" evidence="8">
    <location>
        <begin position="209"/>
        <end position="230"/>
    </location>
</feature>
<keyword evidence="3" id="KW-0813">Transport</keyword>
<keyword evidence="4" id="KW-1003">Cell membrane</keyword>
<feature type="transmembrane region" description="Helical" evidence="8">
    <location>
        <begin position="269"/>
        <end position="290"/>
    </location>
</feature>
<dbReference type="GO" id="GO:0004812">
    <property type="term" value="F:aminoacyl-tRNA ligase activity"/>
    <property type="evidence" value="ECO:0007669"/>
    <property type="project" value="UniProtKB-KW"/>
</dbReference>
<evidence type="ECO:0000313" key="9">
    <source>
        <dbReference type="EMBL" id="EMR11931.1"/>
    </source>
</evidence>
<dbReference type="InterPro" id="IPR002657">
    <property type="entry name" value="BilAc:Na_symport/Acr3"/>
</dbReference>
<dbReference type="OrthoDB" id="3254016at2"/>
<keyword evidence="10" id="KW-1185">Reference proteome</keyword>
<comment type="similarity">
    <text evidence="2">Belongs to the arsenical resistance-3 (ACR3) (TC 2.A.59) family.</text>
</comment>
<keyword evidence="5 8" id="KW-0812">Transmembrane</keyword>
<accession>M7NXL8</accession>
<evidence type="ECO:0000256" key="1">
    <source>
        <dbReference type="ARBA" id="ARBA00004651"/>
    </source>
</evidence>
<feature type="transmembrane region" description="Helical" evidence="8">
    <location>
        <begin position="74"/>
        <end position="97"/>
    </location>
</feature>
<evidence type="ECO:0000256" key="4">
    <source>
        <dbReference type="ARBA" id="ARBA00022475"/>
    </source>
</evidence>
<reference evidence="9 10" key="1">
    <citation type="journal article" date="2013" name="Genome Announc.">
        <title>Draft Genome Sequence of Methylophaga lonarensis MPLT, a Haloalkaliphilic (Non-Methane-Utilizing) Methylotroph.</title>
        <authorList>
            <person name="Shetty S.A."/>
            <person name="Marathe N.P."/>
            <person name="Munot H."/>
            <person name="Antony C.P."/>
            <person name="Dhotre D.P."/>
            <person name="Murrell J.C."/>
            <person name="Shouche Y.S."/>
        </authorList>
    </citation>
    <scope>NUCLEOTIDE SEQUENCE [LARGE SCALE GENOMIC DNA]</scope>
    <source>
        <strain evidence="9 10">MPL</strain>
    </source>
</reference>
<dbReference type="EMBL" id="APHR01000082">
    <property type="protein sequence ID" value="EMR11931.1"/>
    <property type="molecule type" value="Genomic_DNA"/>
</dbReference>
<evidence type="ECO:0000256" key="3">
    <source>
        <dbReference type="ARBA" id="ARBA00022448"/>
    </source>
</evidence>
<keyword evidence="9" id="KW-0436">Ligase</keyword>
<dbReference type="GO" id="GO:0015104">
    <property type="term" value="F:antimonite transmembrane transporter activity"/>
    <property type="evidence" value="ECO:0007669"/>
    <property type="project" value="TreeGrafter"/>
</dbReference>
<dbReference type="Pfam" id="PF01758">
    <property type="entry name" value="SBF"/>
    <property type="match status" value="1"/>
</dbReference>
<dbReference type="GO" id="GO:0015105">
    <property type="term" value="F:arsenite transmembrane transporter activity"/>
    <property type="evidence" value="ECO:0007669"/>
    <property type="project" value="TreeGrafter"/>
</dbReference>
<dbReference type="GO" id="GO:0015297">
    <property type="term" value="F:antiporter activity"/>
    <property type="evidence" value="ECO:0007669"/>
    <property type="project" value="InterPro"/>
</dbReference>
<dbReference type="eggNOG" id="COG0798">
    <property type="taxonomic scope" value="Bacteria"/>
</dbReference>
<keyword evidence="9" id="KW-0030">Aminoacyl-tRNA synthetase</keyword>
<evidence type="ECO:0000313" key="10">
    <source>
        <dbReference type="Proteomes" id="UP000012019"/>
    </source>
</evidence>
<feature type="transmembrane region" description="Helical" evidence="8">
    <location>
        <begin position="296"/>
        <end position="315"/>
    </location>
</feature>
<dbReference type="PANTHER" id="PTHR43057:SF1">
    <property type="entry name" value="ARSENICAL-RESISTANCE PROTEIN 3"/>
    <property type="match status" value="1"/>
</dbReference>
<keyword evidence="7 8" id="KW-0472">Membrane</keyword>
<dbReference type="Gene3D" id="1.20.1530.20">
    <property type="match status" value="1"/>
</dbReference>
<dbReference type="PANTHER" id="PTHR43057">
    <property type="entry name" value="ARSENITE EFFLUX TRANSPORTER"/>
    <property type="match status" value="1"/>
</dbReference>
<feature type="transmembrane region" description="Helical" evidence="8">
    <location>
        <begin position="103"/>
        <end position="124"/>
    </location>
</feature>
<dbReference type="STRING" id="1286106.MPL1_13008"/>
<evidence type="ECO:0000256" key="8">
    <source>
        <dbReference type="SAM" id="Phobius"/>
    </source>
</evidence>
<dbReference type="InterPro" id="IPR038770">
    <property type="entry name" value="Na+/solute_symporter_sf"/>
</dbReference>
<sequence length="329" mass="36624">MLATISNINKLGINGISLLMLFSILAGAMIGYISPANGETFGNLIDPTLFVMITFLLFGVRFDEILGAFKQRRLLSVSLIANFVCVPLIGYSIAMLLLPDYPLIMVGMMIYFMSPCTDWFLGFTRIAEGNVSMGSALIPINMLVQLLLYPFYLFIFTSNHVQIEPHLIISTLLQWFLLPLIIALVSRYGLRRLISAAQVQTVSDQVSRYLPVLLSLLVAAIFASNITVLLTHSSVFIWLLLSVMIFFILTFVLSELLSRAFRFPHADHALLTITIAARNAPLMLAVTMVALPGQPLIYAAIVIGMLLEFPHLTLLTRLLRRRAHPIPIT</sequence>
<keyword evidence="6 8" id="KW-1133">Transmembrane helix</keyword>
<evidence type="ECO:0000256" key="7">
    <source>
        <dbReference type="ARBA" id="ARBA00023136"/>
    </source>
</evidence>
<dbReference type="RefSeq" id="WP_009727536.1">
    <property type="nucleotide sequence ID" value="NZ_APHR01000082.1"/>
</dbReference>
<feature type="transmembrane region" description="Helical" evidence="8">
    <location>
        <begin position="12"/>
        <end position="32"/>
    </location>
</feature>
<dbReference type="AlphaFoldDB" id="M7NXL8"/>